<dbReference type="STRING" id="370438.PTH_0190"/>
<dbReference type="Gene3D" id="3.30.420.150">
    <property type="entry name" value="Exopolyphosphatase. Domain 2"/>
    <property type="match status" value="1"/>
</dbReference>
<dbReference type="Gene3D" id="3.30.420.40">
    <property type="match status" value="1"/>
</dbReference>
<evidence type="ECO:0000313" key="3">
    <source>
        <dbReference type="EMBL" id="BAF58371.1"/>
    </source>
</evidence>
<dbReference type="Pfam" id="PF02541">
    <property type="entry name" value="Ppx-GppA"/>
    <property type="match status" value="1"/>
</dbReference>
<name>A5D5X1_PELTS</name>
<proteinExistence type="inferred from homology"/>
<dbReference type="InterPro" id="IPR003695">
    <property type="entry name" value="Ppx_GppA_N"/>
</dbReference>
<dbReference type="InterPro" id="IPR050273">
    <property type="entry name" value="GppA/Ppx_hydrolase"/>
</dbReference>
<dbReference type="KEGG" id="pth:PTH_0190"/>
<dbReference type="CDD" id="cd24054">
    <property type="entry name" value="ASKHA_NBD_AaPPX-GppA_MtPPX2-like"/>
    <property type="match status" value="1"/>
</dbReference>
<accession>A5D5X1</accession>
<dbReference type="GO" id="GO:0016462">
    <property type="term" value="F:pyrophosphatase activity"/>
    <property type="evidence" value="ECO:0007669"/>
    <property type="project" value="TreeGrafter"/>
</dbReference>
<protein>
    <recommendedName>
        <fullName evidence="2">Ppx/GppA phosphatase N-terminal domain-containing protein</fullName>
    </recommendedName>
</protein>
<keyword evidence="4" id="KW-1185">Reference proteome</keyword>
<dbReference type="SUPFAM" id="SSF53067">
    <property type="entry name" value="Actin-like ATPase domain"/>
    <property type="match status" value="2"/>
</dbReference>
<reference evidence="4" key="1">
    <citation type="journal article" date="2008" name="Genome Res.">
        <title>The genome of Pelotomaculum thermopropionicum reveals niche-associated evolution in anaerobic microbiota.</title>
        <authorList>
            <person name="Kosaka T."/>
            <person name="Kato S."/>
            <person name="Shimoyama T."/>
            <person name="Ishii S."/>
            <person name="Abe T."/>
            <person name="Watanabe K."/>
        </authorList>
    </citation>
    <scope>NUCLEOTIDE SEQUENCE [LARGE SCALE GENOMIC DNA]</scope>
    <source>
        <strain evidence="4">DSM 13744 / JCM 10971 / SI</strain>
    </source>
</reference>
<evidence type="ECO:0000256" key="1">
    <source>
        <dbReference type="ARBA" id="ARBA00007125"/>
    </source>
</evidence>
<organism evidence="3 4">
    <name type="scientific">Pelotomaculum thermopropionicum (strain DSM 13744 / JCM 10971 / SI)</name>
    <dbReference type="NCBI Taxonomy" id="370438"/>
    <lineage>
        <taxon>Bacteria</taxon>
        <taxon>Bacillati</taxon>
        <taxon>Bacillota</taxon>
        <taxon>Clostridia</taxon>
        <taxon>Eubacteriales</taxon>
        <taxon>Desulfotomaculaceae</taxon>
        <taxon>Pelotomaculum</taxon>
    </lineage>
</organism>
<dbReference type="Proteomes" id="UP000006556">
    <property type="component" value="Chromosome"/>
</dbReference>
<dbReference type="AlphaFoldDB" id="A5D5X1"/>
<dbReference type="InterPro" id="IPR043129">
    <property type="entry name" value="ATPase_NBD"/>
</dbReference>
<dbReference type="PANTHER" id="PTHR30005:SF0">
    <property type="entry name" value="RETROGRADE REGULATION PROTEIN 2"/>
    <property type="match status" value="1"/>
</dbReference>
<feature type="domain" description="Ppx/GppA phosphatase N-terminal" evidence="2">
    <location>
        <begin position="18"/>
        <end position="288"/>
    </location>
</feature>
<sequence length="293" mass="31355">MKRVAAIDIGTNSVRLLVAERDGDRLKAVEAGLATTRLGEGIGSGMLLPQAMERTVDAVEGFCRTAMHLQAGRITVAATSAVRDALNRDEFVQMVRQRTGLKVRILSGEEEAALTYRGVLAGLPVEPRATAVVDVGGGSTELIWPREGGLRLVSVNVGAVRMTEAGMDVRKAAALLKPFLEEIKGMPVKCLVGVGGTVTTLAAVDQELAVYDPVRVHGYCLTAPKIEKILAKLEEMTVEERRRVPGLQPERADIIVAGVAIVKAVMEGTGAGRMLVSEYDILYGLVLEEVEIK</sequence>
<comment type="similarity">
    <text evidence="1">Belongs to the GppA/Ppx family.</text>
</comment>
<evidence type="ECO:0000313" key="4">
    <source>
        <dbReference type="Proteomes" id="UP000006556"/>
    </source>
</evidence>
<gene>
    <name evidence="3" type="ordered locus">PTH_0190</name>
</gene>
<dbReference type="PANTHER" id="PTHR30005">
    <property type="entry name" value="EXOPOLYPHOSPHATASE"/>
    <property type="match status" value="1"/>
</dbReference>
<dbReference type="eggNOG" id="COG0248">
    <property type="taxonomic scope" value="Bacteria"/>
</dbReference>
<evidence type="ECO:0000259" key="2">
    <source>
        <dbReference type="Pfam" id="PF02541"/>
    </source>
</evidence>
<dbReference type="HOGENOM" id="CLU_025908_1_2_9"/>
<dbReference type="EMBL" id="AP009389">
    <property type="protein sequence ID" value="BAF58371.1"/>
    <property type="molecule type" value="Genomic_DNA"/>
</dbReference>